<keyword evidence="2" id="KW-1133">Transmembrane helix</keyword>
<evidence type="ECO:0000256" key="2">
    <source>
        <dbReference type="SAM" id="Phobius"/>
    </source>
</evidence>
<protein>
    <submittedName>
        <fullName evidence="3">Uncharacterized protein</fullName>
    </submittedName>
</protein>
<feature type="compositionally biased region" description="Gly residues" evidence="1">
    <location>
        <begin position="484"/>
        <end position="494"/>
    </location>
</feature>
<organism evidence="3 4">
    <name type="scientific">Saguinus oedipus</name>
    <name type="common">Cotton-top tamarin</name>
    <name type="synonym">Oedipomidas oedipus</name>
    <dbReference type="NCBI Taxonomy" id="9490"/>
    <lineage>
        <taxon>Eukaryota</taxon>
        <taxon>Metazoa</taxon>
        <taxon>Chordata</taxon>
        <taxon>Craniata</taxon>
        <taxon>Vertebrata</taxon>
        <taxon>Euteleostomi</taxon>
        <taxon>Mammalia</taxon>
        <taxon>Eutheria</taxon>
        <taxon>Euarchontoglires</taxon>
        <taxon>Primates</taxon>
        <taxon>Haplorrhini</taxon>
        <taxon>Platyrrhini</taxon>
        <taxon>Cebidae</taxon>
        <taxon>Callitrichinae</taxon>
        <taxon>Saguinus</taxon>
    </lineage>
</organism>
<keyword evidence="2" id="KW-0472">Membrane</keyword>
<gene>
    <name evidence="3" type="ORF">P7K49_019521</name>
</gene>
<feature type="compositionally biased region" description="Acidic residues" evidence="1">
    <location>
        <begin position="314"/>
        <end position="331"/>
    </location>
</feature>
<feature type="region of interest" description="Disordered" evidence="1">
    <location>
        <begin position="308"/>
        <end position="331"/>
    </location>
</feature>
<dbReference type="EMBL" id="JASSZA010000009">
    <property type="protein sequence ID" value="KAK2101854.1"/>
    <property type="molecule type" value="Genomic_DNA"/>
</dbReference>
<evidence type="ECO:0000313" key="3">
    <source>
        <dbReference type="EMBL" id="KAK2101854.1"/>
    </source>
</evidence>
<feature type="region of interest" description="Disordered" evidence="1">
    <location>
        <begin position="415"/>
        <end position="494"/>
    </location>
</feature>
<accession>A0ABQ9UXL5</accession>
<dbReference type="Proteomes" id="UP001266305">
    <property type="component" value="Unassembled WGS sequence"/>
</dbReference>
<evidence type="ECO:0000256" key="1">
    <source>
        <dbReference type="SAM" id="MobiDB-lite"/>
    </source>
</evidence>
<sequence>MAKKKVAYGRCHVQLHTWQEEALRQPEKQAEEVGEEDGMFHRKRKEELKNSKKLTAVLKLRDSAKETLTFLLSSPTLHCVTPERINKGYYHGALEFCHLSPFQSNFGLTLFPSGDAQPKWDSVRESEEVMLLIWNLLEMEFTQRTTITESMNYSWIMQLIKQSIDSEGTEADLGLTLNAHYSQHCSVGAKHLSVLSGKEAWSVVESPKDDLWRPGGVVSRGPRARRLPPVLVAGGAAVLTLASPGTLLSAAALLVPWRGLGRRTATFHRRVAEGLRVPKGVFGFRGLRDLCSPGRGFLGLPGLGQAWGPGLAGEGEEEEGEEDEEEDEEEEEEELCHFLEAAVAQLQNTMGKQLMSNSSWFTSLCGSPVFWKGLGFLTLCLPPKPLLDEADKAAALFAAVSEGKRTMLLRLSANEHSPELSSASHDEKPLARPSTSLGPLPLGGPEPAGSRPRTCSSCQGGCEAQDSLGSWPVTEPPQQQQGPGSQGAGEPGSS</sequence>
<comment type="caution">
    <text evidence="3">The sequence shown here is derived from an EMBL/GenBank/DDBJ whole genome shotgun (WGS) entry which is preliminary data.</text>
</comment>
<reference evidence="3 4" key="1">
    <citation type="submission" date="2023-05" db="EMBL/GenBank/DDBJ databases">
        <title>B98-5 Cell Line De Novo Hybrid Assembly: An Optical Mapping Approach.</title>
        <authorList>
            <person name="Kananen K."/>
            <person name="Auerbach J.A."/>
            <person name="Kautto E."/>
            <person name="Blachly J.S."/>
        </authorList>
    </citation>
    <scope>NUCLEOTIDE SEQUENCE [LARGE SCALE GENOMIC DNA]</scope>
    <source>
        <strain evidence="3">B95-8</strain>
        <tissue evidence="3">Cell line</tissue>
    </source>
</reference>
<keyword evidence="4" id="KW-1185">Reference proteome</keyword>
<name>A0ABQ9UXL5_SAGOE</name>
<proteinExistence type="predicted"/>
<feature type="transmembrane region" description="Helical" evidence="2">
    <location>
        <begin position="230"/>
        <end position="257"/>
    </location>
</feature>
<evidence type="ECO:0000313" key="4">
    <source>
        <dbReference type="Proteomes" id="UP001266305"/>
    </source>
</evidence>
<keyword evidence="2" id="KW-0812">Transmembrane</keyword>